<feature type="region of interest" description="Disordered" evidence="1">
    <location>
        <begin position="207"/>
        <end position="278"/>
    </location>
</feature>
<feature type="compositionally biased region" description="Acidic residues" evidence="1">
    <location>
        <begin position="219"/>
        <end position="259"/>
    </location>
</feature>
<comment type="caution">
    <text evidence="2">The sequence shown here is derived from an EMBL/GenBank/DDBJ whole genome shotgun (WGS) entry which is preliminary data.</text>
</comment>
<feature type="compositionally biased region" description="Basic and acidic residues" evidence="1">
    <location>
        <begin position="585"/>
        <end position="599"/>
    </location>
</feature>
<sequence length="738" mass="83060">MDIIIDQEVSLDEALVPHASRLTIGKSNFRLRSNLKSKESTLQVVYDVLKLTPFYKAFLVVADVPEIYMQEFWATATVHHHSIRFKINNKKRIVNLEYFREMIQICPRIPNQQNSESYKEYYAIASEAEPPKTEASVRKKQSSSDTTVLPPTTKGKRLKTLAKVDKPAKEKQPAKSSKAKGLTVLSEVALTKAEQIKLGTKKSLTQTHISHASGSGADEGTDDNDDQDDQSDDDDQNDQDDDDDEQTDSDNDDDEDNDEDSHGMNVKRDEGVNEEDEANELYRDVNINLEDQDIQMEYVQTTQVIEDTHVTLTLVNPEGQQQSLFVSSRFVSNILNPSLNTSIDSIFESTPRVDVSVTTTVEPPLLSTTTLPPPSIPIISHVQQTPAPSPANIPSLSLQDLPNFTADLSELELKKIIIDKMESNKSIHISDEQKNLYKALVDAYECDKLILDTYEDTVTLKRRRDDVDKDEEPSAGSKRGSKRRRAGKEPESTNAPKEKTSKTSGKSTEGSKSHHKTASDNKSIHRSDEQKNLYKALVEAYEFDKIILDTYEDIVTLKRRHDDDADKDEEPFAGSNRGSNRRRVGKEPESTSAPKEKTSKTSGKSTEEFVTGATDDQPVEEASQHLNWFQKQAKPPTPDRAWNKTLSVTHGRIQPWINNLAKKADSRTSFNELMDTPIDFSAFMMNRLKVDALTPELLAGPTYELVKGSCKSLVELEFFLEEVYKETTDQLDWNNPKG</sequence>
<feature type="compositionally biased region" description="Basic and acidic residues" evidence="1">
    <location>
        <begin position="162"/>
        <end position="173"/>
    </location>
</feature>
<organism evidence="2">
    <name type="scientific">Tanacetum cinerariifolium</name>
    <name type="common">Dalmatian daisy</name>
    <name type="synonym">Chrysanthemum cinerariifolium</name>
    <dbReference type="NCBI Taxonomy" id="118510"/>
    <lineage>
        <taxon>Eukaryota</taxon>
        <taxon>Viridiplantae</taxon>
        <taxon>Streptophyta</taxon>
        <taxon>Embryophyta</taxon>
        <taxon>Tracheophyta</taxon>
        <taxon>Spermatophyta</taxon>
        <taxon>Magnoliopsida</taxon>
        <taxon>eudicotyledons</taxon>
        <taxon>Gunneridae</taxon>
        <taxon>Pentapetalae</taxon>
        <taxon>asterids</taxon>
        <taxon>campanulids</taxon>
        <taxon>Asterales</taxon>
        <taxon>Asteraceae</taxon>
        <taxon>Asteroideae</taxon>
        <taxon>Anthemideae</taxon>
        <taxon>Anthemidinae</taxon>
        <taxon>Tanacetum</taxon>
    </lineage>
</organism>
<dbReference type="AlphaFoldDB" id="A0A699HL56"/>
<accession>A0A699HL56</accession>
<evidence type="ECO:0000256" key="1">
    <source>
        <dbReference type="SAM" id="MobiDB-lite"/>
    </source>
</evidence>
<dbReference type="GO" id="GO:0005634">
    <property type="term" value="C:nucleus"/>
    <property type="evidence" value="ECO:0007669"/>
    <property type="project" value="TreeGrafter"/>
</dbReference>
<feature type="region of interest" description="Disordered" evidence="1">
    <location>
        <begin position="464"/>
        <end position="528"/>
    </location>
</feature>
<protein>
    <submittedName>
        <fullName evidence="2">Uncharacterized protein</fullName>
    </submittedName>
</protein>
<feature type="region of interest" description="Disordered" evidence="1">
    <location>
        <begin position="563"/>
        <end position="616"/>
    </location>
</feature>
<feature type="compositionally biased region" description="Basic and acidic residues" evidence="1">
    <location>
        <begin position="260"/>
        <end position="271"/>
    </location>
</feature>
<evidence type="ECO:0000313" key="2">
    <source>
        <dbReference type="EMBL" id="GEY36599.1"/>
    </source>
</evidence>
<feature type="region of interest" description="Disordered" evidence="1">
    <location>
        <begin position="130"/>
        <end position="181"/>
    </location>
</feature>
<feature type="compositionally biased region" description="Basic and acidic residues" evidence="1">
    <location>
        <begin position="509"/>
        <end position="528"/>
    </location>
</feature>
<feature type="compositionally biased region" description="Basic and acidic residues" evidence="1">
    <location>
        <begin position="487"/>
        <end position="501"/>
    </location>
</feature>
<dbReference type="PANTHER" id="PTHR13275">
    <property type="entry name" value="YL-1 PROTEIN TRANSCRIPTION FACTOR-LIKE 1"/>
    <property type="match status" value="1"/>
</dbReference>
<gene>
    <name evidence="2" type="ORF">Tci_408573</name>
</gene>
<dbReference type="PANTHER" id="PTHR13275:SF4">
    <property type="entry name" value="VACUOLAR PROTEIN SORTING-ASSOCIATED PROTEIN 72 HOMOLOG"/>
    <property type="match status" value="1"/>
</dbReference>
<dbReference type="EMBL" id="BKCJ010172568">
    <property type="protein sequence ID" value="GEY36599.1"/>
    <property type="molecule type" value="Genomic_DNA"/>
</dbReference>
<reference evidence="2" key="1">
    <citation type="journal article" date="2019" name="Sci. Rep.">
        <title>Draft genome of Tanacetum cinerariifolium, the natural source of mosquito coil.</title>
        <authorList>
            <person name="Yamashiro T."/>
            <person name="Shiraishi A."/>
            <person name="Satake H."/>
            <person name="Nakayama K."/>
        </authorList>
    </citation>
    <scope>NUCLEOTIDE SEQUENCE</scope>
</reference>
<name>A0A699HL56_TANCI</name>
<proteinExistence type="predicted"/>